<name>A0A1M7AD92_9RHOB</name>
<sequence length="54" mass="6132">MTAELKELISHILWEAKSVEEASFSLRDGSTVDVRWEEDSHADVTITQGFEIHS</sequence>
<proteinExistence type="predicted"/>
<dbReference type="STRING" id="1054996.SAMN05444414_11326"/>
<organism evidence="1 2">
    <name type="scientific">Roseovarius marisflavi</name>
    <dbReference type="NCBI Taxonomy" id="1054996"/>
    <lineage>
        <taxon>Bacteria</taxon>
        <taxon>Pseudomonadati</taxon>
        <taxon>Pseudomonadota</taxon>
        <taxon>Alphaproteobacteria</taxon>
        <taxon>Rhodobacterales</taxon>
        <taxon>Roseobacteraceae</taxon>
        <taxon>Roseovarius</taxon>
    </lineage>
</organism>
<accession>A0A1M7AD92</accession>
<dbReference type="Proteomes" id="UP000184191">
    <property type="component" value="Unassembled WGS sequence"/>
</dbReference>
<dbReference type="RefSeq" id="WP_170865069.1">
    <property type="nucleotide sequence ID" value="NZ_FRBN01000013.1"/>
</dbReference>
<reference evidence="2" key="1">
    <citation type="submission" date="2016-11" db="EMBL/GenBank/DDBJ databases">
        <authorList>
            <person name="Varghese N."/>
            <person name="Submissions S."/>
        </authorList>
    </citation>
    <scope>NUCLEOTIDE SEQUENCE [LARGE SCALE GENOMIC DNA]</scope>
    <source>
        <strain evidence="2">DSM 29327</strain>
    </source>
</reference>
<evidence type="ECO:0000313" key="1">
    <source>
        <dbReference type="EMBL" id="SHL40662.1"/>
    </source>
</evidence>
<protein>
    <submittedName>
        <fullName evidence="1">Uncharacterized protein</fullName>
    </submittedName>
</protein>
<dbReference type="EMBL" id="FRBN01000013">
    <property type="protein sequence ID" value="SHL40662.1"/>
    <property type="molecule type" value="Genomic_DNA"/>
</dbReference>
<dbReference type="AlphaFoldDB" id="A0A1M7AD92"/>
<gene>
    <name evidence="1" type="ORF">SAMN05444414_11326</name>
</gene>
<keyword evidence="2" id="KW-1185">Reference proteome</keyword>
<evidence type="ECO:0000313" key="2">
    <source>
        <dbReference type="Proteomes" id="UP000184191"/>
    </source>
</evidence>